<comment type="function">
    <text evidence="12">Fluoride-specific ion channel. Important for reducing fluoride concentration in the cell, thus reducing its toxicity.</text>
</comment>
<evidence type="ECO:0000256" key="12">
    <source>
        <dbReference type="HAMAP-Rule" id="MF_00454"/>
    </source>
</evidence>
<keyword evidence="5 12" id="KW-1133">Transmembrane helix</keyword>
<dbReference type="HAMAP" id="MF_00454">
    <property type="entry name" value="FluC"/>
    <property type="match status" value="1"/>
</dbReference>
<dbReference type="PANTHER" id="PTHR28259">
    <property type="entry name" value="FLUORIDE EXPORT PROTEIN 1-RELATED"/>
    <property type="match status" value="1"/>
</dbReference>
<evidence type="ECO:0000256" key="1">
    <source>
        <dbReference type="ARBA" id="ARBA00004651"/>
    </source>
</evidence>
<dbReference type="Pfam" id="PF02537">
    <property type="entry name" value="CRCB"/>
    <property type="match status" value="1"/>
</dbReference>
<dbReference type="GO" id="GO:0140114">
    <property type="term" value="P:cellular detoxification of fluoride"/>
    <property type="evidence" value="ECO:0007669"/>
    <property type="project" value="UniProtKB-UniRule"/>
</dbReference>
<sequence>MPNFIYVMLGGAFGAAGRYGIGVLMGRLLPGYPWGTLVANLLGGFLMGALIGILARMSGGQETLRLLLAIGFLGGFTTFSSFALDSVTMIDRGAWGAMMLYVAVSVTGSILAVIAGMAVTRLSA</sequence>
<protein>
    <recommendedName>
        <fullName evidence="12">Fluoride-specific ion channel FluC</fullName>
    </recommendedName>
</protein>
<keyword evidence="12" id="KW-0813">Transport</keyword>
<dbReference type="InterPro" id="IPR003691">
    <property type="entry name" value="FluC"/>
</dbReference>
<keyword evidence="6 12" id="KW-0915">Sodium</keyword>
<evidence type="ECO:0000256" key="8">
    <source>
        <dbReference type="ARBA" id="ARBA00023136"/>
    </source>
</evidence>
<dbReference type="GO" id="GO:0062054">
    <property type="term" value="F:fluoride channel activity"/>
    <property type="evidence" value="ECO:0007669"/>
    <property type="project" value="UniProtKB-UniRule"/>
</dbReference>
<keyword evidence="3" id="KW-0997">Cell inner membrane</keyword>
<accession>A0A840Z0M6</accession>
<evidence type="ECO:0000256" key="7">
    <source>
        <dbReference type="ARBA" id="ARBA00023065"/>
    </source>
</evidence>
<keyword evidence="14" id="KW-1185">Reference proteome</keyword>
<keyword evidence="9 12" id="KW-0407">Ion channel</keyword>
<comment type="activity regulation">
    <text evidence="12">Na(+) is not transported, but it plays an essential structural role and its presence is essential for fluoride channel function.</text>
</comment>
<dbReference type="Proteomes" id="UP000554342">
    <property type="component" value="Unassembled WGS sequence"/>
</dbReference>
<evidence type="ECO:0000256" key="6">
    <source>
        <dbReference type="ARBA" id="ARBA00023053"/>
    </source>
</evidence>
<evidence type="ECO:0000256" key="2">
    <source>
        <dbReference type="ARBA" id="ARBA00022475"/>
    </source>
</evidence>
<feature type="binding site" evidence="12">
    <location>
        <position position="77"/>
    </location>
    <ligand>
        <name>Na(+)</name>
        <dbReference type="ChEBI" id="CHEBI:29101"/>
        <note>structural</note>
    </ligand>
</feature>
<dbReference type="GO" id="GO:0046872">
    <property type="term" value="F:metal ion binding"/>
    <property type="evidence" value="ECO:0007669"/>
    <property type="project" value="UniProtKB-KW"/>
</dbReference>
<name>A0A840Z0M6_9SPHN</name>
<dbReference type="EMBL" id="JACIJI010000004">
    <property type="protein sequence ID" value="MBB5719453.1"/>
    <property type="molecule type" value="Genomic_DNA"/>
</dbReference>
<evidence type="ECO:0000256" key="9">
    <source>
        <dbReference type="ARBA" id="ARBA00023303"/>
    </source>
</evidence>
<keyword evidence="7 12" id="KW-0406">Ion transport</keyword>
<feature type="transmembrane region" description="Helical" evidence="12">
    <location>
        <begin position="96"/>
        <end position="119"/>
    </location>
</feature>
<dbReference type="GO" id="GO:0005886">
    <property type="term" value="C:plasma membrane"/>
    <property type="evidence" value="ECO:0007669"/>
    <property type="project" value="UniProtKB-SubCell"/>
</dbReference>
<gene>
    <name evidence="12" type="primary">fluC</name>
    <name evidence="12" type="synonym">crcB</name>
    <name evidence="13" type="ORF">FHR23_002394</name>
</gene>
<evidence type="ECO:0000256" key="3">
    <source>
        <dbReference type="ARBA" id="ARBA00022519"/>
    </source>
</evidence>
<comment type="subcellular location">
    <subcellularLocation>
        <location evidence="1 12">Cell membrane</location>
        <topology evidence="1 12">Multi-pass membrane protein</topology>
    </subcellularLocation>
</comment>
<keyword evidence="8 12" id="KW-0472">Membrane</keyword>
<reference evidence="13 14" key="1">
    <citation type="submission" date="2020-08" db="EMBL/GenBank/DDBJ databases">
        <title>Genomic Encyclopedia of Type Strains, Phase IV (KMG-IV): sequencing the most valuable type-strain genomes for metagenomic binning, comparative biology and taxonomic classification.</title>
        <authorList>
            <person name="Goeker M."/>
        </authorList>
    </citation>
    <scope>NUCLEOTIDE SEQUENCE [LARGE SCALE GENOMIC DNA]</scope>
    <source>
        <strain evidence="13 14">DSM 27203</strain>
    </source>
</reference>
<feature type="binding site" evidence="12">
    <location>
        <position position="74"/>
    </location>
    <ligand>
        <name>Na(+)</name>
        <dbReference type="ChEBI" id="CHEBI:29101"/>
        <note>structural</note>
    </ligand>
</feature>
<dbReference type="PANTHER" id="PTHR28259:SF1">
    <property type="entry name" value="FLUORIDE EXPORT PROTEIN 1-RELATED"/>
    <property type="match status" value="1"/>
</dbReference>
<dbReference type="RefSeq" id="WP_184004203.1">
    <property type="nucleotide sequence ID" value="NZ_BAABIF010000001.1"/>
</dbReference>
<organism evidence="13 14">
    <name type="scientific">Stakelama sediminis</name>
    <dbReference type="NCBI Taxonomy" id="463200"/>
    <lineage>
        <taxon>Bacteria</taxon>
        <taxon>Pseudomonadati</taxon>
        <taxon>Pseudomonadota</taxon>
        <taxon>Alphaproteobacteria</taxon>
        <taxon>Sphingomonadales</taxon>
        <taxon>Sphingomonadaceae</taxon>
        <taxon>Stakelama</taxon>
    </lineage>
</organism>
<evidence type="ECO:0000313" key="13">
    <source>
        <dbReference type="EMBL" id="MBB5719453.1"/>
    </source>
</evidence>
<evidence type="ECO:0000256" key="11">
    <source>
        <dbReference type="ARBA" id="ARBA00035585"/>
    </source>
</evidence>
<proteinExistence type="inferred from homology"/>
<evidence type="ECO:0000256" key="10">
    <source>
        <dbReference type="ARBA" id="ARBA00035120"/>
    </source>
</evidence>
<evidence type="ECO:0000256" key="4">
    <source>
        <dbReference type="ARBA" id="ARBA00022692"/>
    </source>
</evidence>
<feature type="transmembrane region" description="Helical" evidence="12">
    <location>
        <begin position="66"/>
        <end position="84"/>
    </location>
</feature>
<feature type="transmembrane region" description="Helical" evidence="12">
    <location>
        <begin position="32"/>
        <end position="54"/>
    </location>
</feature>
<comment type="caution">
    <text evidence="13">The sequence shown here is derived from an EMBL/GenBank/DDBJ whole genome shotgun (WGS) entry which is preliminary data.</text>
</comment>
<evidence type="ECO:0000313" key="14">
    <source>
        <dbReference type="Proteomes" id="UP000554342"/>
    </source>
</evidence>
<evidence type="ECO:0000256" key="5">
    <source>
        <dbReference type="ARBA" id="ARBA00022989"/>
    </source>
</evidence>
<comment type="similarity">
    <text evidence="10 12">Belongs to the fluoride channel Fluc/FEX (TC 1.A.43) family.</text>
</comment>
<dbReference type="AlphaFoldDB" id="A0A840Z0M6"/>
<keyword evidence="4 12" id="KW-0812">Transmembrane</keyword>
<keyword evidence="2 12" id="KW-1003">Cell membrane</keyword>
<comment type="catalytic activity">
    <reaction evidence="11">
        <text>fluoride(in) = fluoride(out)</text>
        <dbReference type="Rhea" id="RHEA:76159"/>
        <dbReference type="ChEBI" id="CHEBI:17051"/>
    </reaction>
    <physiologicalReaction direction="left-to-right" evidence="11">
        <dbReference type="Rhea" id="RHEA:76160"/>
    </physiologicalReaction>
</comment>
<keyword evidence="12" id="KW-0479">Metal-binding</keyword>